<keyword evidence="2" id="KW-1185">Reference proteome</keyword>
<name>A0AAU6PVQ9_9GAMM</name>
<gene>
    <name evidence="1" type="ORF">MN210_17780</name>
</gene>
<sequence>MMSKLTKKQIDELKNKTMVELLCDGFNVKVYRTIIKNKVRFFLRINDELNFDWMFEPTKHTESKIFRPNIIYRKMSKRSKKMTKYDTGSKKIDYASMGQALRYFNKVCDSVEVISVNGVPVCSTKDSPKSVTRKHCEVLIDEVLGEKQ</sequence>
<dbReference type="Proteomes" id="UP000829560">
    <property type="component" value="Chromosome"/>
</dbReference>
<proteinExistence type="predicted"/>
<dbReference type="KEGG" id="prae:MN210_17780"/>
<dbReference type="AlphaFoldDB" id="A0AAU6PVQ9"/>
<evidence type="ECO:0000313" key="1">
    <source>
        <dbReference type="EMBL" id="WXX24485.1"/>
    </source>
</evidence>
<protein>
    <submittedName>
        <fullName evidence="1">Uncharacterized protein</fullName>
    </submittedName>
</protein>
<reference evidence="1" key="1">
    <citation type="submission" date="2024-03" db="EMBL/GenBank/DDBJ databases">
        <title>Psychrobacter raelis sp. nov. isolated from a dog with peritonitis.</title>
        <authorList>
            <person name="Schiavone A."/>
            <person name="Manzulli V."/>
            <person name="Camarda A."/>
            <person name="Cafiero M.A."/>
            <person name="Vasco I."/>
            <person name="Marino L."/>
            <person name="Pennuzzi G."/>
            <person name="Serrecchia L."/>
            <person name="Galante D."/>
            <person name="Pugliese N."/>
        </authorList>
    </citation>
    <scope>NUCLEOTIDE SEQUENCE</scope>
    <source>
        <strain evidence="1">PraFG1</strain>
    </source>
</reference>
<accession>A0AAU6PVQ9</accession>
<dbReference type="EMBL" id="CP093310">
    <property type="protein sequence ID" value="WXX24485.1"/>
    <property type="molecule type" value="Genomic_DNA"/>
</dbReference>
<evidence type="ECO:0000313" key="2">
    <source>
        <dbReference type="Proteomes" id="UP000829560"/>
    </source>
</evidence>
<dbReference type="RefSeq" id="WP_338412500.1">
    <property type="nucleotide sequence ID" value="NZ_CP093310.2"/>
</dbReference>
<organism evidence="1 2">
    <name type="scientific">Psychrobacter raelei</name>
    <dbReference type="NCBI Taxonomy" id="2565531"/>
    <lineage>
        <taxon>Bacteria</taxon>
        <taxon>Pseudomonadati</taxon>
        <taxon>Pseudomonadota</taxon>
        <taxon>Gammaproteobacteria</taxon>
        <taxon>Moraxellales</taxon>
        <taxon>Moraxellaceae</taxon>
        <taxon>Psychrobacter</taxon>
    </lineage>
</organism>